<dbReference type="Pfam" id="PF02575">
    <property type="entry name" value="YbaB_DNA_bd"/>
    <property type="match status" value="1"/>
</dbReference>
<keyword evidence="1 2" id="KW-0238">DNA-binding</keyword>
<dbReference type="EMBL" id="JBIPKE010000015">
    <property type="protein sequence ID" value="MFH6983723.1"/>
    <property type="molecule type" value="Genomic_DNA"/>
</dbReference>
<evidence type="ECO:0000256" key="1">
    <source>
        <dbReference type="ARBA" id="ARBA00023125"/>
    </source>
</evidence>
<dbReference type="PIRSF" id="PIRSF004555">
    <property type="entry name" value="UCP004555"/>
    <property type="match status" value="1"/>
</dbReference>
<name>A0ABW7N818_9BACT</name>
<dbReference type="SUPFAM" id="SSF82607">
    <property type="entry name" value="YbaB-like"/>
    <property type="match status" value="1"/>
</dbReference>
<comment type="subcellular location">
    <subcellularLocation>
        <location evidence="2">Cytoplasm</location>
        <location evidence="2">Nucleoid</location>
    </subcellularLocation>
</comment>
<protein>
    <recommendedName>
        <fullName evidence="2">Nucleoid-associated protein ACHKAR_09745</fullName>
    </recommendedName>
</protein>
<evidence type="ECO:0000256" key="2">
    <source>
        <dbReference type="HAMAP-Rule" id="MF_00274"/>
    </source>
</evidence>
<sequence length="110" mass="11841">MLDMMKMMGKLKEVQENMKAAQAGLKNITASAESGAGMVKATINGNKEVTALEIDESIISKEDADMMKDLIIAAINKAIVEVDAASKEHMKKATEGMIPNIPGFDLNNMI</sequence>
<evidence type="ECO:0000313" key="3">
    <source>
        <dbReference type="EMBL" id="MFH6983723.1"/>
    </source>
</evidence>
<dbReference type="Proteomes" id="UP001610063">
    <property type="component" value="Unassembled WGS sequence"/>
</dbReference>
<dbReference type="HAMAP" id="MF_00274">
    <property type="entry name" value="DNA_YbaB_EbfC"/>
    <property type="match status" value="1"/>
</dbReference>
<reference evidence="3 4" key="1">
    <citation type="journal article" date="2013" name="Int. J. Syst. Evol. Microbiol.">
        <title>Marinoscillum luteum sp. nov., isolated from marine sediment.</title>
        <authorList>
            <person name="Cha I.T."/>
            <person name="Park S.J."/>
            <person name="Kim S.J."/>
            <person name="Kim J.G."/>
            <person name="Jung M.Y."/>
            <person name="Shin K.S."/>
            <person name="Kwon K.K."/>
            <person name="Yang S.H."/>
            <person name="Seo Y.S."/>
            <person name="Rhee S.K."/>
        </authorList>
    </citation>
    <scope>NUCLEOTIDE SEQUENCE [LARGE SCALE GENOMIC DNA]</scope>
    <source>
        <strain evidence="3 4">KCTC 23939</strain>
    </source>
</reference>
<dbReference type="Gene3D" id="3.30.1310.10">
    <property type="entry name" value="Nucleoid-associated protein YbaB-like domain"/>
    <property type="match status" value="1"/>
</dbReference>
<accession>A0ABW7N818</accession>
<dbReference type="PANTHER" id="PTHR33449">
    <property type="entry name" value="NUCLEOID-ASSOCIATED PROTEIN YBAB"/>
    <property type="match status" value="1"/>
</dbReference>
<keyword evidence="2" id="KW-0963">Cytoplasm</keyword>
<comment type="subunit">
    <text evidence="2">Homodimer.</text>
</comment>
<evidence type="ECO:0000313" key="4">
    <source>
        <dbReference type="Proteomes" id="UP001610063"/>
    </source>
</evidence>
<proteinExistence type="inferred from homology"/>
<keyword evidence="4" id="KW-1185">Reference proteome</keyword>
<dbReference type="PANTHER" id="PTHR33449:SF1">
    <property type="entry name" value="NUCLEOID-ASSOCIATED PROTEIN YBAB"/>
    <property type="match status" value="1"/>
</dbReference>
<comment type="function">
    <text evidence="2">Binds to DNA and alters its conformation. May be involved in regulation of gene expression, nucleoid organization and DNA protection.</text>
</comment>
<dbReference type="InterPro" id="IPR004401">
    <property type="entry name" value="YbaB/EbfC"/>
</dbReference>
<dbReference type="RefSeq" id="WP_395417262.1">
    <property type="nucleotide sequence ID" value="NZ_JBIPKE010000015.1"/>
</dbReference>
<organism evidence="3 4">
    <name type="scientific">Marinoscillum luteum</name>
    <dbReference type="NCBI Taxonomy" id="861051"/>
    <lineage>
        <taxon>Bacteria</taxon>
        <taxon>Pseudomonadati</taxon>
        <taxon>Bacteroidota</taxon>
        <taxon>Cytophagia</taxon>
        <taxon>Cytophagales</taxon>
        <taxon>Reichenbachiellaceae</taxon>
        <taxon>Marinoscillum</taxon>
    </lineage>
</organism>
<comment type="caution">
    <text evidence="3">The sequence shown here is derived from an EMBL/GenBank/DDBJ whole genome shotgun (WGS) entry which is preliminary data.</text>
</comment>
<dbReference type="NCBIfam" id="TIGR00103">
    <property type="entry name" value="DNA_YbaB_EbfC"/>
    <property type="match status" value="1"/>
</dbReference>
<gene>
    <name evidence="3" type="ORF">ACHKAR_09745</name>
</gene>
<comment type="similarity">
    <text evidence="2">Belongs to the YbaB/EbfC family.</text>
</comment>
<dbReference type="InterPro" id="IPR036894">
    <property type="entry name" value="YbaB-like_sf"/>
</dbReference>